<protein>
    <submittedName>
        <fullName evidence="1">Uncharacterized protein</fullName>
    </submittedName>
</protein>
<dbReference type="Proteomes" id="UP000557749">
    <property type="component" value="Unassembled WGS sequence"/>
</dbReference>
<name>A0AAW3SVF9_9GAMM</name>
<evidence type="ECO:0000313" key="1">
    <source>
        <dbReference type="EMBL" id="MBA5203634.1"/>
    </source>
</evidence>
<accession>A0AAW3SVF9</accession>
<reference evidence="1 2" key="1">
    <citation type="submission" date="2020-07" db="EMBL/GenBank/DDBJ databases">
        <title>Characterization of Pectobacterium aroidearum strains causing soft rot on Amorphophallus konjac.</title>
        <authorList>
            <person name="Xie H."/>
        </authorList>
    </citation>
    <scope>NUCLEOTIDE SEQUENCE [LARGE SCALE GENOMIC DNA]</scope>
    <source>
        <strain evidence="1 2">MY7</strain>
    </source>
</reference>
<gene>
    <name evidence="1" type="ORF">H2Y57_08045</name>
</gene>
<dbReference type="RefSeq" id="WP_181844945.1">
    <property type="nucleotide sequence ID" value="NZ_JACERJ010000003.1"/>
</dbReference>
<organism evidence="1 2">
    <name type="scientific">Pectobacterium aroidearum</name>
    <dbReference type="NCBI Taxonomy" id="1201031"/>
    <lineage>
        <taxon>Bacteria</taxon>
        <taxon>Pseudomonadati</taxon>
        <taxon>Pseudomonadota</taxon>
        <taxon>Gammaproteobacteria</taxon>
        <taxon>Enterobacterales</taxon>
        <taxon>Pectobacteriaceae</taxon>
        <taxon>Pectobacterium</taxon>
    </lineage>
</organism>
<proteinExistence type="predicted"/>
<dbReference type="AlphaFoldDB" id="A0AAW3SVF9"/>
<dbReference type="EMBL" id="JACERJ010000003">
    <property type="protein sequence ID" value="MBA5203634.1"/>
    <property type="molecule type" value="Genomic_DNA"/>
</dbReference>
<comment type="caution">
    <text evidence="1">The sequence shown here is derived from an EMBL/GenBank/DDBJ whole genome shotgun (WGS) entry which is preliminary data.</text>
</comment>
<evidence type="ECO:0000313" key="2">
    <source>
        <dbReference type="Proteomes" id="UP000557749"/>
    </source>
</evidence>
<sequence length="83" mass="8602">MSKINVEKVAAGSLENSFGVPAFAVNMLALILPASAMSELASRGIDIQAILSANKLSTPYSSSFEVTEEGVQKTIIISVTADG</sequence>